<evidence type="ECO:0000256" key="3">
    <source>
        <dbReference type="RuleBase" id="RU003345"/>
    </source>
</evidence>
<evidence type="ECO:0000256" key="1">
    <source>
        <dbReference type="ARBA" id="ARBA00023002"/>
    </source>
</evidence>
<evidence type="ECO:0000256" key="2">
    <source>
        <dbReference type="PROSITE-ProRule" id="PRU10007"/>
    </source>
</evidence>
<dbReference type="SUPFAM" id="SSF53720">
    <property type="entry name" value="ALDH-like"/>
    <property type="match status" value="1"/>
</dbReference>
<dbReference type="Gene3D" id="3.40.605.10">
    <property type="entry name" value="Aldehyde Dehydrogenase, Chain A, domain 1"/>
    <property type="match status" value="1"/>
</dbReference>
<gene>
    <name evidence="5" type="ORF">OG699_42525</name>
</gene>
<name>A0AAU3ICL2_9ACTN</name>
<dbReference type="GO" id="GO:0016620">
    <property type="term" value="F:oxidoreductase activity, acting on the aldehyde or oxo group of donors, NAD or NADP as acceptor"/>
    <property type="evidence" value="ECO:0007669"/>
    <property type="project" value="InterPro"/>
</dbReference>
<dbReference type="InterPro" id="IPR029510">
    <property type="entry name" value="Ald_DH_CS_GLU"/>
</dbReference>
<dbReference type="AlphaFoldDB" id="A0AAU3ICL2"/>
<feature type="domain" description="Aldehyde dehydrogenase" evidence="4">
    <location>
        <begin position="7"/>
        <end position="459"/>
    </location>
</feature>
<dbReference type="InterPro" id="IPR016162">
    <property type="entry name" value="Ald_DH_N"/>
</dbReference>
<proteinExistence type="inferred from homology"/>
<dbReference type="PROSITE" id="PS00687">
    <property type="entry name" value="ALDEHYDE_DEHYDR_GLU"/>
    <property type="match status" value="1"/>
</dbReference>
<dbReference type="Gene3D" id="3.40.309.10">
    <property type="entry name" value="Aldehyde Dehydrogenase, Chain A, domain 2"/>
    <property type="match status" value="1"/>
</dbReference>
<keyword evidence="1 3" id="KW-0560">Oxidoreductase</keyword>
<dbReference type="PANTHER" id="PTHR11699">
    <property type="entry name" value="ALDEHYDE DEHYDROGENASE-RELATED"/>
    <property type="match status" value="1"/>
</dbReference>
<dbReference type="InterPro" id="IPR016161">
    <property type="entry name" value="Ald_DH/histidinol_DH"/>
</dbReference>
<dbReference type="InterPro" id="IPR016163">
    <property type="entry name" value="Ald_DH_C"/>
</dbReference>
<dbReference type="Pfam" id="PF00171">
    <property type="entry name" value="Aldedh"/>
    <property type="match status" value="1"/>
</dbReference>
<comment type="similarity">
    <text evidence="3">Belongs to the aldehyde dehydrogenase family.</text>
</comment>
<protein>
    <submittedName>
        <fullName evidence="5">Aldehyde dehydrogenase family protein</fullName>
    </submittedName>
</protein>
<evidence type="ECO:0000313" key="5">
    <source>
        <dbReference type="EMBL" id="WTZ14052.1"/>
    </source>
</evidence>
<accession>A0AAU3ICL2</accession>
<reference evidence="5" key="1">
    <citation type="submission" date="2022-10" db="EMBL/GenBank/DDBJ databases">
        <title>The complete genomes of actinobacterial strains from the NBC collection.</title>
        <authorList>
            <person name="Joergensen T.S."/>
            <person name="Alvarez Arevalo M."/>
            <person name="Sterndorff E.B."/>
            <person name="Faurdal D."/>
            <person name="Vuksanovic O."/>
            <person name="Mourched A.-S."/>
            <person name="Charusanti P."/>
            <person name="Shaw S."/>
            <person name="Blin K."/>
            <person name="Weber T."/>
        </authorList>
    </citation>
    <scope>NUCLEOTIDE SEQUENCE</scope>
    <source>
        <strain evidence="5">NBC_01393</strain>
    </source>
</reference>
<dbReference type="EMBL" id="CP109546">
    <property type="protein sequence ID" value="WTZ14052.1"/>
    <property type="molecule type" value="Genomic_DNA"/>
</dbReference>
<feature type="active site" evidence="2">
    <location>
        <position position="232"/>
    </location>
</feature>
<dbReference type="InterPro" id="IPR015590">
    <property type="entry name" value="Aldehyde_DH_dom"/>
</dbReference>
<sequence>MPVDDLISIHNPARSTEIVGRVAPATPRGVDRAVAAAGRAAPDWARTAVSDRAAALLSAAASLEAAATTQAPLLARESGKPLADCHGEILFSAAVLRWYADAAPGLLADRHIDDAQGRLTVRQRPYGPVAALTPWNAPVVLTALKLAPALVAGNALLVKPSPLAPLAVGALLTGLAEHFPPGLLHVLHGHAPVATRLAGHPGVYKVAFTGGATAARAIGAAAAAALTPTVMELGGNDAAVLLDDAPLDDSAMDRLVLAAMATAGQVCMAVKRIYVPRARHERFVEAFTAAAARVVRLGDPLVPGVSVGPVISAESATRLRALTDDGVRRGGRAVPLGELCPSADTSAGHFVRPTALLGLDDRAPVVREEQFGPVVPVLAYDAEDEVIARAGAGELGLGASVWSSDEERAFGVAGRLDAGFCFVNTHNRTGMSLRAPFGGVKRSGHGREYGAEGLLEYVQPCVTHAPAAFRGGGAGMAPGAYPVPAGPPSPPSPP</sequence>
<evidence type="ECO:0000259" key="4">
    <source>
        <dbReference type="Pfam" id="PF00171"/>
    </source>
</evidence>
<organism evidence="5">
    <name type="scientific">Streptomyces sp. NBC_01393</name>
    <dbReference type="NCBI Taxonomy" id="2903851"/>
    <lineage>
        <taxon>Bacteria</taxon>
        <taxon>Bacillati</taxon>
        <taxon>Actinomycetota</taxon>
        <taxon>Actinomycetes</taxon>
        <taxon>Kitasatosporales</taxon>
        <taxon>Streptomycetaceae</taxon>
        <taxon>Streptomyces</taxon>
    </lineage>
</organism>